<evidence type="ECO:0000313" key="2">
    <source>
        <dbReference type="Proteomes" id="UP000032309"/>
    </source>
</evidence>
<name>A0ABQ0K019_9BACT</name>
<sequence>MSTIKKVVNIAKKKLGRSVNEAKDWIRQEIKKLTEGEITLTEGFINDCISEFTQNHSVELHDGCLVYSGENLIPVAKKIEVTCAYDSCDFRNDTKAIIIKLLDLKPFYLKPALLALPIKFPFIKTSKNAEDTRLVTCHLNEIPSLKDNKILNSPFMKYLTIEYLKCEEGKVTIKLGRAGTLEDVINDAVAIVSKQE</sequence>
<dbReference type="RefSeq" id="WP_157842547.1">
    <property type="nucleotide sequence ID" value="NZ_BAFN01000001.1"/>
</dbReference>
<accession>A0ABQ0K019</accession>
<reference evidence="2" key="1">
    <citation type="journal article" date="2015" name="Genome Announc.">
        <title>Draft Genome Sequence of an Anaerobic Ammonium-Oxidizing Bacterium, "Candidatus Brocadia sinica".</title>
        <authorList>
            <person name="Oshiki M."/>
            <person name="Shinyako-Hata K."/>
            <person name="Satoh H."/>
            <person name="Okabe S."/>
        </authorList>
    </citation>
    <scope>NUCLEOTIDE SEQUENCE [LARGE SCALE GENOMIC DNA]</scope>
    <source>
        <strain evidence="2">JPN1</strain>
    </source>
</reference>
<proteinExistence type="predicted"/>
<gene>
    <name evidence="1" type="ORF">BROSI_A2950</name>
</gene>
<dbReference type="Proteomes" id="UP000032309">
    <property type="component" value="Unassembled WGS sequence"/>
</dbReference>
<protein>
    <submittedName>
        <fullName evidence="1">Uncharacterized protein</fullName>
    </submittedName>
</protein>
<evidence type="ECO:0000313" key="1">
    <source>
        <dbReference type="EMBL" id="GAN34414.1"/>
    </source>
</evidence>
<dbReference type="EMBL" id="BAFN01000001">
    <property type="protein sequence ID" value="GAN34414.1"/>
    <property type="molecule type" value="Genomic_DNA"/>
</dbReference>
<organism evidence="1 2">
    <name type="scientific">Candidatus Brocadia sinica JPN1</name>
    <dbReference type="NCBI Taxonomy" id="1197129"/>
    <lineage>
        <taxon>Bacteria</taxon>
        <taxon>Pseudomonadati</taxon>
        <taxon>Planctomycetota</taxon>
        <taxon>Candidatus Brocadiia</taxon>
        <taxon>Candidatus Brocadiales</taxon>
        <taxon>Candidatus Brocadiaceae</taxon>
        <taxon>Candidatus Brocadia</taxon>
    </lineage>
</organism>
<keyword evidence="2" id="KW-1185">Reference proteome</keyword>
<comment type="caution">
    <text evidence="1">The sequence shown here is derived from an EMBL/GenBank/DDBJ whole genome shotgun (WGS) entry which is preliminary data.</text>
</comment>